<feature type="domain" description="DUF7450" evidence="1">
    <location>
        <begin position="91"/>
        <end position="246"/>
    </location>
</feature>
<dbReference type="EMBL" id="SJPN01000001">
    <property type="protein sequence ID" value="TWU08138.1"/>
    <property type="molecule type" value="Genomic_DNA"/>
</dbReference>
<comment type="caution">
    <text evidence="2">The sequence shown here is derived from an EMBL/GenBank/DDBJ whole genome shotgun (WGS) entry which is preliminary data.</text>
</comment>
<dbReference type="RefSeq" id="WP_146518237.1">
    <property type="nucleotide sequence ID" value="NZ_CP151726.1"/>
</dbReference>
<reference evidence="2 3" key="1">
    <citation type="submission" date="2019-02" db="EMBL/GenBank/DDBJ databases">
        <title>Deep-cultivation of Planctomycetes and their phenomic and genomic characterization uncovers novel biology.</title>
        <authorList>
            <person name="Wiegand S."/>
            <person name="Jogler M."/>
            <person name="Boedeker C."/>
            <person name="Pinto D."/>
            <person name="Vollmers J."/>
            <person name="Rivas-Marin E."/>
            <person name="Kohn T."/>
            <person name="Peeters S.H."/>
            <person name="Heuer A."/>
            <person name="Rast P."/>
            <person name="Oberbeckmann S."/>
            <person name="Bunk B."/>
            <person name="Jeske O."/>
            <person name="Meyerdierks A."/>
            <person name="Storesund J.E."/>
            <person name="Kallscheuer N."/>
            <person name="Luecker S."/>
            <person name="Lage O.M."/>
            <person name="Pohl T."/>
            <person name="Merkel B.J."/>
            <person name="Hornburger P."/>
            <person name="Mueller R.-W."/>
            <person name="Bruemmer F."/>
            <person name="Labrenz M."/>
            <person name="Spormann A.M."/>
            <person name="Op Den Camp H."/>
            <person name="Overmann J."/>
            <person name="Amann R."/>
            <person name="Jetten M.S.M."/>
            <person name="Mascher T."/>
            <person name="Medema M.H."/>
            <person name="Devos D.P."/>
            <person name="Kaster A.-K."/>
            <person name="Ovreas L."/>
            <person name="Rohde M."/>
            <person name="Galperin M.Y."/>
            <person name="Jogler C."/>
        </authorList>
    </citation>
    <scope>NUCLEOTIDE SEQUENCE [LARGE SCALE GENOMIC DNA]</scope>
    <source>
        <strain evidence="2 3">Pla52n</strain>
    </source>
</reference>
<dbReference type="Pfam" id="PF24247">
    <property type="entry name" value="DUF7450"/>
    <property type="match status" value="1"/>
</dbReference>
<protein>
    <recommendedName>
        <fullName evidence="1">DUF7450 domain-containing protein</fullName>
    </recommendedName>
</protein>
<dbReference type="AlphaFoldDB" id="A0A5C6B850"/>
<evidence type="ECO:0000313" key="3">
    <source>
        <dbReference type="Proteomes" id="UP000320176"/>
    </source>
</evidence>
<accession>A0A5C6B850</accession>
<organism evidence="2 3">
    <name type="scientific">Stieleria varia</name>
    <dbReference type="NCBI Taxonomy" id="2528005"/>
    <lineage>
        <taxon>Bacteria</taxon>
        <taxon>Pseudomonadati</taxon>
        <taxon>Planctomycetota</taxon>
        <taxon>Planctomycetia</taxon>
        <taxon>Pirellulales</taxon>
        <taxon>Pirellulaceae</taxon>
        <taxon>Stieleria</taxon>
    </lineage>
</organism>
<evidence type="ECO:0000313" key="2">
    <source>
        <dbReference type="EMBL" id="TWU08138.1"/>
    </source>
</evidence>
<evidence type="ECO:0000259" key="1">
    <source>
        <dbReference type="Pfam" id="PF24247"/>
    </source>
</evidence>
<name>A0A5C6B850_9BACT</name>
<keyword evidence="3" id="KW-1185">Reference proteome</keyword>
<dbReference type="OrthoDB" id="267031at2"/>
<gene>
    <name evidence="2" type="ORF">Pla52n_07200</name>
</gene>
<dbReference type="InterPro" id="IPR055873">
    <property type="entry name" value="DUF7450"/>
</dbReference>
<proteinExistence type="predicted"/>
<dbReference type="Proteomes" id="UP000320176">
    <property type="component" value="Unassembled WGS sequence"/>
</dbReference>
<sequence>MFYSSVRLHPLQTIIRILPLAALIGAGVAFAHSPVEFMEVLQVKPGRLVEHSVDVKTSLDASRTESNLTGPTHFSRSVGCMNKIARSPYAYLNWYSIEKNNPPRVPSIREVTILDRVRGSENQTLKLGPAAYQLIPSQWLTTGTPDEIPAGLDHYTAYEVVEGPQVDLVVSLITPEEKSSRKVGKPIFICVPSNQWHHDESVKPSHESDGFVVYELDSSDFAKEFTVIDQFGLNQITAASSKWIACHAAIMK</sequence>